<dbReference type="RefSeq" id="WP_073852359.1">
    <property type="nucleotide sequence ID" value="NZ_LVWA01000005.1"/>
</dbReference>
<dbReference type="EMBL" id="LVWA01000005">
    <property type="protein sequence ID" value="OKL40254.1"/>
    <property type="molecule type" value="Genomic_DNA"/>
</dbReference>
<dbReference type="Proteomes" id="UP000186551">
    <property type="component" value="Unassembled WGS sequence"/>
</dbReference>
<dbReference type="STRING" id="1797110.A3841_18165"/>
<evidence type="ECO:0000256" key="1">
    <source>
        <dbReference type="ARBA" id="ARBA00006484"/>
    </source>
</evidence>
<dbReference type="InterPro" id="IPR002347">
    <property type="entry name" value="SDR_fam"/>
</dbReference>
<dbReference type="InterPro" id="IPR036291">
    <property type="entry name" value="NAD(P)-bd_dom_sf"/>
</dbReference>
<comment type="similarity">
    <text evidence="1">Belongs to the short-chain dehydrogenases/reductases (SDR) family.</text>
</comment>
<dbReference type="SUPFAM" id="SSF51735">
    <property type="entry name" value="NAD(P)-binding Rossmann-fold domains"/>
    <property type="match status" value="1"/>
</dbReference>
<keyword evidence="4" id="KW-1185">Reference proteome</keyword>
<dbReference type="NCBIfam" id="NF005559">
    <property type="entry name" value="PRK07231.1"/>
    <property type="match status" value="1"/>
</dbReference>
<dbReference type="Gene3D" id="3.40.50.720">
    <property type="entry name" value="NAD(P)-binding Rossmann-like Domain"/>
    <property type="match status" value="1"/>
</dbReference>
<evidence type="ECO:0000313" key="3">
    <source>
        <dbReference type="EMBL" id="OKL40254.1"/>
    </source>
</evidence>
<dbReference type="AlphaFoldDB" id="A0A1Q5PDG3"/>
<sequence>MNSLENKVAIITGAAMGMGRATAELFAEAGAKVVVADFNAEAGNEVVESIQAKGGTAAFVKVDISDATQVEAMVRFAVDTYGRLDCAVNNAALKPDNNSFQDLDEEYWDKLQAVDLKGTALCIKYELRQFVAQGNGGSIVNISSINAFKPTTGNPAYQAFKHGVEGLTKAAAYEYGPQGIRINSVAPGAIRTLMLSAAMEGLGLTEEDIIPTMSRLGRLGEPREVAQGSLFLSSDAASYVHGTVLHVGGGFELL</sequence>
<dbReference type="PANTHER" id="PTHR24321">
    <property type="entry name" value="DEHYDROGENASES, SHORT CHAIN"/>
    <property type="match status" value="1"/>
</dbReference>
<dbReference type="PRINTS" id="PR00081">
    <property type="entry name" value="GDHRDH"/>
</dbReference>
<evidence type="ECO:0000256" key="2">
    <source>
        <dbReference type="ARBA" id="ARBA00023002"/>
    </source>
</evidence>
<reference evidence="3 4" key="1">
    <citation type="submission" date="2016-03" db="EMBL/GenBank/DDBJ databases">
        <title>Genome sequence of Pontibacter sp. nov., of the family cytophagaceae, isolated from marine sediment of the Yellow Sea, China.</title>
        <authorList>
            <person name="Zhang G."/>
            <person name="Zhang R."/>
        </authorList>
    </citation>
    <scope>NUCLEOTIDE SEQUENCE [LARGE SCALE GENOMIC DNA]</scope>
    <source>
        <strain evidence="3 4">S10-8</strain>
    </source>
</reference>
<proteinExistence type="inferred from homology"/>
<dbReference type="GO" id="GO:0016491">
    <property type="term" value="F:oxidoreductase activity"/>
    <property type="evidence" value="ECO:0007669"/>
    <property type="project" value="UniProtKB-KW"/>
</dbReference>
<keyword evidence="2" id="KW-0560">Oxidoreductase</keyword>
<dbReference type="OrthoDB" id="9804104at2"/>
<dbReference type="FunFam" id="3.40.50.720:FF:000084">
    <property type="entry name" value="Short-chain dehydrogenase reductase"/>
    <property type="match status" value="1"/>
</dbReference>
<evidence type="ECO:0000313" key="4">
    <source>
        <dbReference type="Proteomes" id="UP000186551"/>
    </source>
</evidence>
<accession>A0A1Q5PDG3</accession>
<dbReference type="PRINTS" id="PR00080">
    <property type="entry name" value="SDRFAMILY"/>
</dbReference>
<protein>
    <submittedName>
        <fullName evidence="3">Glucose dehydrogenase</fullName>
    </submittedName>
</protein>
<comment type="caution">
    <text evidence="3">The sequence shown here is derived from an EMBL/GenBank/DDBJ whole genome shotgun (WGS) entry which is preliminary data.</text>
</comment>
<dbReference type="PANTHER" id="PTHR24321:SF8">
    <property type="entry name" value="ESTRADIOL 17-BETA-DEHYDROGENASE 8-RELATED"/>
    <property type="match status" value="1"/>
</dbReference>
<dbReference type="CDD" id="cd05233">
    <property type="entry name" value="SDR_c"/>
    <property type="match status" value="1"/>
</dbReference>
<gene>
    <name evidence="3" type="ORF">A3841_18165</name>
</gene>
<dbReference type="Pfam" id="PF13561">
    <property type="entry name" value="adh_short_C2"/>
    <property type="match status" value="1"/>
</dbReference>
<organism evidence="3 4">
    <name type="scientific">Pontibacter flavimaris</name>
    <dbReference type="NCBI Taxonomy" id="1797110"/>
    <lineage>
        <taxon>Bacteria</taxon>
        <taxon>Pseudomonadati</taxon>
        <taxon>Bacteroidota</taxon>
        <taxon>Cytophagia</taxon>
        <taxon>Cytophagales</taxon>
        <taxon>Hymenobacteraceae</taxon>
        <taxon>Pontibacter</taxon>
    </lineage>
</organism>
<name>A0A1Q5PDG3_9BACT</name>